<keyword evidence="9" id="KW-1185">Reference proteome</keyword>
<evidence type="ECO:0000256" key="6">
    <source>
        <dbReference type="SAM" id="Phobius"/>
    </source>
</evidence>
<keyword evidence="2 6" id="KW-0812">Transmembrane</keyword>
<sequence length="221" mass="24248">MVLNIWFSVCAMAGAVTGIGKRPAELARSAEIEAPLLAAYVWVATIARISIALTTLRITSRRRDSAVMYTVITLAGLIGAAFWLVLTLQCQPIRKFWHPSEPGGCLQIRTFTCIEGRNWQQWPFLAWDACAAVIARIPYIHEMPGTKGAGFLYATSSIALTSILEVGLGITAGSLITLRPLLRWFRNRIHGVFQRRSPGLESGLNEFQSNDQATVATVCTV</sequence>
<protein>
    <recommendedName>
        <fullName evidence="7">Rhodopsin domain-containing protein</fullName>
    </recommendedName>
</protein>
<comment type="similarity">
    <text evidence="5">Belongs to the SAT4 family.</text>
</comment>
<evidence type="ECO:0000313" key="8">
    <source>
        <dbReference type="EMBL" id="CEJ57019.1"/>
    </source>
</evidence>
<gene>
    <name evidence="8" type="ORF">PMG11_05727</name>
</gene>
<feature type="domain" description="Rhodopsin" evidence="7">
    <location>
        <begin position="2"/>
        <end position="113"/>
    </location>
</feature>
<evidence type="ECO:0000259" key="7">
    <source>
        <dbReference type="Pfam" id="PF20684"/>
    </source>
</evidence>
<dbReference type="OrthoDB" id="3897607at2759"/>
<dbReference type="PANTHER" id="PTHR33048">
    <property type="entry name" value="PTH11-LIKE INTEGRAL MEMBRANE PROTEIN (AFU_ORTHOLOGUE AFUA_5G11245)"/>
    <property type="match status" value="1"/>
</dbReference>
<keyword evidence="4 6" id="KW-0472">Membrane</keyword>
<reference evidence="9" key="1">
    <citation type="journal article" date="2015" name="Genome Announc.">
        <title>Draft genome sequence of the fungus Penicillium brasilianum MG11.</title>
        <authorList>
            <person name="Horn F."/>
            <person name="Linde J."/>
            <person name="Mattern D.J."/>
            <person name="Walther G."/>
            <person name="Guthke R."/>
            <person name="Brakhage A.A."/>
            <person name="Valiante V."/>
        </authorList>
    </citation>
    <scope>NUCLEOTIDE SEQUENCE [LARGE SCALE GENOMIC DNA]</scope>
    <source>
        <strain evidence="9">MG11</strain>
    </source>
</reference>
<feature type="transmembrane region" description="Helical" evidence="6">
    <location>
        <begin position="66"/>
        <end position="86"/>
    </location>
</feature>
<organism evidence="8 9">
    <name type="scientific">Penicillium brasilianum</name>
    <dbReference type="NCBI Taxonomy" id="104259"/>
    <lineage>
        <taxon>Eukaryota</taxon>
        <taxon>Fungi</taxon>
        <taxon>Dikarya</taxon>
        <taxon>Ascomycota</taxon>
        <taxon>Pezizomycotina</taxon>
        <taxon>Eurotiomycetes</taxon>
        <taxon>Eurotiomycetidae</taxon>
        <taxon>Eurotiales</taxon>
        <taxon>Aspergillaceae</taxon>
        <taxon>Penicillium</taxon>
    </lineage>
</organism>
<evidence type="ECO:0000256" key="4">
    <source>
        <dbReference type="ARBA" id="ARBA00023136"/>
    </source>
</evidence>
<evidence type="ECO:0000256" key="5">
    <source>
        <dbReference type="ARBA" id="ARBA00038359"/>
    </source>
</evidence>
<dbReference type="Proteomes" id="UP000042958">
    <property type="component" value="Unassembled WGS sequence"/>
</dbReference>
<feature type="transmembrane region" description="Helical" evidence="6">
    <location>
        <begin position="34"/>
        <end position="54"/>
    </location>
</feature>
<evidence type="ECO:0000256" key="3">
    <source>
        <dbReference type="ARBA" id="ARBA00022989"/>
    </source>
</evidence>
<dbReference type="AlphaFoldDB" id="A0A0F7TKC3"/>
<name>A0A0F7TKC3_PENBI</name>
<dbReference type="Pfam" id="PF20684">
    <property type="entry name" value="Fung_rhodopsin"/>
    <property type="match status" value="1"/>
</dbReference>
<dbReference type="EMBL" id="CDHK01000005">
    <property type="protein sequence ID" value="CEJ57019.1"/>
    <property type="molecule type" value="Genomic_DNA"/>
</dbReference>
<dbReference type="PANTHER" id="PTHR33048:SF140">
    <property type="entry name" value="ATPASE, PUTATIVE (EUROFUNG)-RELATED"/>
    <property type="match status" value="1"/>
</dbReference>
<keyword evidence="3 6" id="KW-1133">Transmembrane helix</keyword>
<evidence type="ECO:0000256" key="2">
    <source>
        <dbReference type="ARBA" id="ARBA00022692"/>
    </source>
</evidence>
<evidence type="ECO:0000313" key="9">
    <source>
        <dbReference type="Proteomes" id="UP000042958"/>
    </source>
</evidence>
<proteinExistence type="inferred from homology"/>
<dbReference type="STRING" id="104259.A0A0F7TKC3"/>
<dbReference type="GO" id="GO:0016020">
    <property type="term" value="C:membrane"/>
    <property type="evidence" value="ECO:0007669"/>
    <property type="project" value="UniProtKB-SubCell"/>
</dbReference>
<comment type="subcellular location">
    <subcellularLocation>
        <location evidence="1">Membrane</location>
        <topology evidence="1">Multi-pass membrane protein</topology>
    </subcellularLocation>
</comment>
<evidence type="ECO:0000256" key="1">
    <source>
        <dbReference type="ARBA" id="ARBA00004141"/>
    </source>
</evidence>
<dbReference type="InterPro" id="IPR049326">
    <property type="entry name" value="Rhodopsin_dom_fungi"/>
</dbReference>
<feature type="transmembrane region" description="Helical" evidence="6">
    <location>
        <begin position="151"/>
        <end position="178"/>
    </location>
</feature>
<dbReference type="InterPro" id="IPR052337">
    <property type="entry name" value="SAT4-like"/>
</dbReference>
<accession>A0A0F7TKC3</accession>